<organism evidence="1">
    <name type="scientific">Solibacter usitatus (strain Ellin6076)</name>
    <dbReference type="NCBI Taxonomy" id="234267"/>
    <lineage>
        <taxon>Bacteria</taxon>
        <taxon>Pseudomonadati</taxon>
        <taxon>Acidobacteriota</taxon>
        <taxon>Terriglobia</taxon>
        <taxon>Bryobacterales</taxon>
        <taxon>Solibacteraceae</taxon>
        <taxon>Candidatus Solibacter</taxon>
    </lineage>
</organism>
<reference evidence="1" key="1">
    <citation type="submission" date="2006-10" db="EMBL/GenBank/DDBJ databases">
        <title>Complete sequence of Solibacter usitatus Ellin6076.</title>
        <authorList>
            <consortium name="US DOE Joint Genome Institute"/>
            <person name="Copeland A."/>
            <person name="Lucas S."/>
            <person name="Lapidus A."/>
            <person name="Barry K."/>
            <person name="Detter J.C."/>
            <person name="Glavina del Rio T."/>
            <person name="Hammon N."/>
            <person name="Israni S."/>
            <person name="Dalin E."/>
            <person name="Tice H."/>
            <person name="Pitluck S."/>
            <person name="Thompson L.S."/>
            <person name="Brettin T."/>
            <person name="Bruce D."/>
            <person name="Han C."/>
            <person name="Tapia R."/>
            <person name="Gilna P."/>
            <person name="Schmutz J."/>
            <person name="Larimer F."/>
            <person name="Land M."/>
            <person name="Hauser L."/>
            <person name="Kyrpides N."/>
            <person name="Mikhailova N."/>
            <person name="Janssen P.H."/>
            <person name="Kuske C.R."/>
            <person name="Richardson P."/>
        </authorList>
    </citation>
    <scope>NUCLEOTIDE SEQUENCE</scope>
    <source>
        <strain evidence="1">Ellin6076</strain>
    </source>
</reference>
<dbReference type="AlphaFoldDB" id="Q01TN8"/>
<evidence type="ECO:0000313" key="1">
    <source>
        <dbReference type="EMBL" id="ABJ86982.1"/>
    </source>
</evidence>
<protein>
    <submittedName>
        <fullName evidence="1">Uncharacterized protein</fullName>
    </submittedName>
</protein>
<proteinExistence type="predicted"/>
<sequence>MVSCILFTKTCVVNNPVKFLLSIILRLGACSAIYSAAALVINPNQTGPLHLFPPALVDDRIPKTRLIEKFASDSPVEGLVLGSSRALPISPKVLASMTGMRYFNFAVSAAKISDIAGIYEGVLGRGIHPRHIVVGLDVDHLLGRKKVEERKIAIANGAVVPRLYQFLLDVRSTFTVEYTHDMILWVAFQAGLLPARSGNVFDAAGTSVAHEGHLSKDQFHDAVSGCAARMHEEILRYDMVSDLQFADLKRLLLRASTDGAKVEFFTTPINPMAQSEIVEGTSYNSLRKTAMLRLSRELGQFRSSIHDLANARSLKEGVEGWSDCVHYTSRNGDVIIREILSPGSN</sequence>
<dbReference type="STRING" id="234267.Acid_6047"/>
<dbReference type="KEGG" id="sus:Acid_6047"/>
<gene>
    <name evidence="1" type="ordered locus">Acid_6047</name>
</gene>
<accession>Q01TN8</accession>
<name>Q01TN8_SOLUE</name>
<dbReference type="InParanoid" id="Q01TN8"/>
<dbReference type="HOGENOM" id="CLU_803860_0_0_0"/>
<dbReference type="EMBL" id="CP000473">
    <property type="protein sequence ID" value="ABJ86982.1"/>
    <property type="molecule type" value="Genomic_DNA"/>
</dbReference>